<dbReference type="OrthoDB" id="7014873at2"/>
<keyword evidence="4" id="KW-1185">Reference proteome</keyword>
<protein>
    <recommendedName>
        <fullName evidence="2">Lysozyme inhibitor LprI-like N-terminal domain-containing protein</fullName>
    </recommendedName>
</protein>
<proteinExistence type="predicted"/>
<reference evidence="3 4" key="1">
    <citation type="journal article" date="2015" name="J. Biotechnol.">
        <title>Complete genome sequence of Pseudomonas rhizosphaerae IH5T (=DSM 16299T), a phosphate-solubilizing rhizobacterium for bacterial biofertilizer.</title>
        <authorList>
            <person name="Kwak Y."/>
            <person name="Jung B.K."/>
            <person name="Shin J.H."/>
        </authorList>
    </citation>
    <scope>NUCLEOTIDE SEQUENCE [LARGE SCALE GENOMIC DNA]</scope>
    <source>
        <strain evidence="3">DSM 16299</strain>
    </source>
</reference>
<evidence type="ECO:0000313" key="4">
    <source>
        <dbReference type="Proteomes" id="UP000029499"/>
    </source>
</evidence>
<dbReference type="Gene3D" id="1.20.1270.180">
    <property type="match status" value="1"/>
</dbReference>
<gene>
    <name evidence="3" type="ORF">LT40_17785</name>
</gene>
<feature type="chain" id="PRO_5001852361" description="Lysozyme inhibitor LprI-like N-terminal domain-containing protein" evidence="1">
    <location>
        <begin position="18"/>
        <end position="133"/>
    </location>
</feature>
<dbReference type="EMBL" id="CP009533">
    <property type="protein sequence ID" value="AIS19148.1"/>
    <property type="molecule type" value="Genomic_DNA"/>
</dbReference>
<accession>A0A089YRS0</accession>
<dbReference type="Proteomes" id="UP000029499">
    <property type="component" value="Chromosome"/>
</dbReference>
<dbReference type="Pfam" id="PF07007">
    <property type="entry name" value="LprI"/>
    <property type="match status" value="1"/>
</dbReference>
<evidence type="ECO:0000259" key="2">
    <source>
        <dbReference type="Pfam" id="PF07007"/>
    </source>
</evidence>
<feature type="domain" description="Lysozyme inhibitor LprI-like N-terminal" evidence="2">
    <location>
        <begin position="26"/>
        <end position="127"/>
    </location>
</feature>
<feature type="signal peptide" evidence="1">
    <location>
        <begin position="1"/>
        <end position="17"/>
    </location>
</feature>
<evidence type="ECO:0000256" key="1">
    <source>
        <dbReference type="SAM" id="SignalP"/>
    </source>
</evidence>
<dbReference type="KEGG" id="prh:LT40_17785"/>
<name>A0A089YRS0_9PSED</name>
<sequence length="133" mass="14755">MRFTLLMLALLSFAAQAEESDSPTPCDNVETDQQSYDCSAYNRKTSEAEMSGSYTDLLDRIKSQFPADSPELKAFTGKLKAAQDLWAKSREADCDVYTVNAGKGTQAYEIAQNDCRAQKSDERSEFLQSVGLE</sequence>
<evidence type="ECO:0000313" key="3">
    <source>
        <dbReference type="EMBL" id="AIS19148.1"/>
    </source>
</evidence>
<dbReference type="eggNOG" id="COG3755">
    <property type="taxonomic scope" value="Bacteria"/>
</dbReference>
<dbReference type="InterPro" id="IPR009739">
    <property type="entry name" value="LprI-like_N"/>
</dbReference>
<organism evidence="3 4">
    <name type="scientific">Pseudomonas rhizosphaerae</name>
    <dbReference type="NCBI Taxonomy" id="216142"/>
    <lineage>
        <taxon>Bacteria</taxon>
        <taxon>Pseudomonadati</taxon>
        <taxon>Pseudomonadota</taxon>
        <taxon>Gammaproteobacteria</taxon>
        <taxon>Pseudomonadales</taxon>
        <taxon>Pseudomonadaceae</taxon>
        <taxon>Pseudomonas</taxon>
    </lineage>
</organism>
<dbReference type="STRING" id="216142.LT40_17785"/>
<dbReference type="HOGENOM" id="CLU_128596_1_1_6"/>
<keyword evidence="1" id="KW-0732">Signal</keyword>
<dbReference type="RefSeq" id="WP_043192373.1">
    <property type="nucleotide sequence ID" value="NZ_CP009533.1"/>
</dbReference>
<dbReference type="AlphaFoldDB" id="A0A089YRS0"/>